<organism evidence="3 4">
    <name type="scientific">Bacillus cereus</name>
    <dbReference type="NCBI Taxonomy" id="1396"/>
    <lineage>
        <taxon>Bacteria</taxon>
        <taxon>Bacillati</taxon>
        <taxon>Bacillota</taxon>
        <taxon>Bacilli</taxon>
        <taxon>Bacillales</taxon>
        <taxon>Bacillaceae</taxon>
        <taxon>Bacillus</taxon>
        <taxon>Bacillus cereus group</taxon>
    </lineage>
</organism>
<comment type="catalytic activity">
    <reaction evidence="1">
        <text>an N-(ADP-alpha-D-ribosyl)-thymidine in DNA + H2O = a thymidine in DNA + ADP-D-ribose</text>
        <dbReference type="Rhea" id="RHEA:71655"/>
        <dbReference type="Rhea" id="RHEA-COMP:13556"/>
        <dbReference type="Rhea" id="RHEA-COMP:18051"/>
        <dbReference type="ChEBI" id="CHEBI:15377"/>
        <dbReference type="ChEBI" id="CHEBI:57967"/>
        <dbReference type="ChEBI" id="CHEBI:137386"/>
        <dbReference type="ChEBI" id="CHEBI:191199"/>
    </reaction>
    <physiologicalReaction direction="left-to-right" evidence="1">
        <dbReference type="Rhea" id="RHEA:71656"/>
    </physiologicalReaction>
</comment>
<sequence>MIYIIDQDLLLSNCEIICHQANCEMVMGSGIAKSIKEKYPLAYEADRNFELKGNARFGHYSFAKQEQTYIVNLYGQLRYRRKGEPPSRKTSYLMLSKAINKMLVKIKEWEKVEGRELKLGMPYNIGCGRAGGDWHVVVALIEELSYLHKKDIYLYKISN</sequence>
<dbReference type="EMBL" id="LJKE01000043">
    <property type="protein sequence ID" value="KZD66342.1"/>
    <property type="molecule type" value="Genomic_DNA"/>
</dbReference>
<protein>
    <recommendedName>
        <fullName evidence="2">Macro domain-containing protein</fullName>
    </recommendedName>
</protein>
<evidence type="ECO:0000256" key="1">
    <source>
        <dbReference type="ARBA" id="ARBA00035885"/>
    </source>
</evidence>
<dbReference type="SUPFAM" id="SSF52949">
    <property type="entry name" value="Macro domain-like"/>
    <property type="match status" value="1"/>
</dbReference>
<dbReference type="InterPro" id="IPR050892">
    <property type="entry name" value="ADP-ribose_metab_enzymes"/>
</dbReference>
<dbReference type="AlphaFoldDB" id="A0A164P6X0"/>
<dbReference type="GO" id="GO:0140291">
    <property type="term" value="P:peptidyl-glutamate ADP-deribosylation"/>
    <property type="evidence" value="ECO:0007669"/>
    <property type="project" value="TreeGrafter"/>
</dbReference>
<dbReference type="InterPro" id="IPR043472">
    <property type="entry name" value="Macro_dom-like"/>
</dbReference>
<dbReference type="PANTHER" id="PTHR12521">
    <property type="entry name" value="PROTEIN C6ORF130"/>
    <property type="match status" value="1"/>
</dbReference>
<gene>
    <name evidence="3" type="ORF">B4088_2458</name>
</gene>
<evidence type="ECO:0000313" key="3">
    <source>
        <dbReference type="EMBL" id="KZD66342.1"/>
    </source>
</evidence>
<comment type="caution">
    <text evidence="3">The sequence shown here is derived from an EMBL/GenBank/DDBJ whole genome shotgun (WGS) entry which is preliminary data.</text>
</comment>
<dbReference type="PANTHER" id="PTHR12521:SF0">
    <property type="entry name" value="ADP-RIBOSE GLYCOHYDROLASE OARD1"/>
    <property type="match status" value="1"/>
</dbReference>
<dbReference type="Gene3D" id="3.40.220.10">
    <property type="entry name" value="Leucine Aminopeptidase, subunit E, domain 1"/>
    <property type="match status" value="1"/>
</dbReference>
<dbReference type="Proteomes" id="UP000076482">
    <property type="component" value="Unassembled WGS sequence"/>
</dbReference>
<reference evidence="3 4" key="1">
    <citation type="submission" date="2015-09" db="EMBL/GenBank/DDBJ databases">
        <title>Bacillus cereus food isolates.</title>
        <authorList>
            <person name="Boekhorst J."/>
        </authorList>
    </citation>
    <scope>NUCLEOTIDE SEQUENCE [LARGE SCALE GENOMIC DNA]</scope>
    <source>
        <strain evidence="3 4">B4088</strain>
    </source>
</reference>
<evidence type="ECO:0000313" key="4">
    <source>
        <dbReference type="Proteomes" id="UP000076482"/>
    </source>
</evidence>
<feature type="domain" description="Macro" evidence="2">
    <location>
        <begin position="1"/>
        <end position="159"/>
    </location>
</feature>
<dbReference type="PATRIC" id="fig|1396.535.peg.4419"/>
<accession>A0A164P6X0</accession>
<name>A0A164P6X0_BACCE</name>
<proteinExistence type="predicted"/>
<dbReference type="InterPro" id="IPR002589">
    <property type="entry name" value="Macro_dom"/>
</dbReference>
<dbReference type="RefSeq" id="WP_063260956.1">
    <property type="nucleotide sequence ID" value="NZ_LJKE01000043.1"/>
</dbReference>
<dbReference type="PROSITE" id="PS51154">
    <property type="entry name" value="MACRO"/>
    <property type="match status" value="1"/>
</dbReference>
<evidence type="ECO:0000259" key="2">
    <source>
        <dbReference type="PROSITE" id="PS51154"/>
    </source>
</evidence>